<dbReference type="Gene3D" id="1.10.510.10">
    <property type="entry name" value="Transferase(Phosphotransferase) domain 1"/>
    <property type="match status" value="1"/>
</dbReference>
<dbReference type="PROSITE" id="PS00018">
    <property type="entry name" value="EF_HAND_1"/>
    <property type="match status" value="3"/>
</dbReference>
<evidence type="ECO:0000256" key="7">
    <source>
        <dbReference type="ARBA" id="ARBA00022840"/>
    </source>
</evidence>
<evidence type="ECO:0000256" key="1">
    <source>
        <dbReference type="ARBA" id="ARBA00001946"/>
    </source>
</evidence>
<evidence type="ECO:0000313" key="14">
    <source>
        <dbReference type="Proteomes" id="UP001642464"/>
    </source>
</evidence>
<feature type="domain" description="EF-hand" evidence="12">
    <location>
        <begin position="1027"/>
        <end position="1062"/>
    </location>
</feature>
<feature type="domain" description="EF-hand" evidence="12">
    <location>
        <begin position="1118"/>
        <end position="1153"/>
    </location>
</feature>
<keyword evidence="4 9" id="KW-0547">Nucleotide-binding</keyword>
<keyword evidence="14" id="KW-1185">Reference proteome</keyword>
<evidence type="ECO:0000256" key="8">
    <source>
        <dbReference type="ARBA" id="ARBA00024334"/>
    </source>
</evidence>
<keyword evidence="6" id="KW-0106">Calcium</keyword>
<evidence type="ECO:0000256" key="2">
    <source>
        <dbReference type="ARBA" id="ARBA00022527"/>
    </source>
</evidence>
<dbReference type="PANTHER" id="PTHR24349">
    <property type="entry name" value="SERINE/THREONINE-PROTEIN KINASE"/>
    <property type="match status" value="1"/>
</dbReference>
<keyword evidence="3" id="KW-0808">Transferase</keyword>
<feature type="compositionally biased region" description="Basic and acidic residues" evidence="10">
    <location>
        <begin position="592"/>
        <end position="601"/>
    </location>
</feature>
<dbReference type="InterPro" id="IPR018247">
    <property type="entry name" value="EF_Hand_1_Ca_BS"/>
</dbReference>
<evidence type="ECO:0000256" key="6">
    <source>
        <dbReference type="ARBA" id="ARBA00022837"/>
    </source>
</evidence>
<dbReference type="SMART" id="SM00220">
    <property type="entry name" value="S_TKc"/>
    <property type="match status" value="1"/>
</dbReference>
<dbReference type="InterPro" id="IPR002048">
    <property type="entry name" value="EF_hand_dom"/>
</dbReference>
<dbReference type="Proteomes" id="UP001642464">
    <property type="component" value="Unassembled WGS sequence"/>
</dbReference>
<comment type="similarity">
    <text evidence="8">Belongs to the protein kinase superfamily. Ser/Thr protein kinase family. CDPK subfamily.</text>
</comment>
<dbReference type="InterPro" id="IPR050205">
    <property type="entry name" value="CDPK_Ser/Thr_kinases"/>
</dbReference>
<comment type="cofactor">
    <cofactor evidence="1">
        <name>Mg(2+)</name>
        <dbReference type="ChEBI" id="CHEBI:18420"/>
    </cofactor>
</comment>
<feature type="domain" description="EF-hand" evidence="12">
    <location>
        <begin position="989"/>
        <end position="1024"/>
    </location>
</feature>
<dbReference type="SUPFAM" id="SSF56112">
    <property type="entry name" value="Protein kinase-like (PK-like)"/>
    <property type="match status" value="2"/>
</dbReference>
<feature type="domain" description="Protein kinase" evidence="11">
    <location>
        <begin position="620"/>
        <end position="934"/>
    </location>
</feature>
<dbReference type="Gene3D" id="3.30.200.20">
    <property type="entry name" value="Phosphorylase Kinase, domain 1"/>
    <property type="match status" value="1"/>
</dbReference>
<dbReference type="CDD" id="cd00051">
    <property type="entry name" value="EFh"/>
    <property type="match status" value="2"/>
</dbReference>
<dbReference type="Pfam" id="PF13499">
    <property type="entry name" value="EF-hand_7"/>
    <property type="match status" value="2"/>
</dbReference>
<evidence type="ECO:0000259" key="12">
    <source>
        <dbReference type="PROSITE" id="PS50222"/>
    </source>
</evidence>
<dbReference type="SMART" id="SM00054">
    <property type="entry name" value="EFh"/>
    <property type="match status" value="4"/>
</dbReference>
<evidence type="ECO:0000256" key="4">
    <source>
        <dbReference type="ARBA" id="ARBA00022741"/>
    </source>
</evidence>
<dbReference type="PROSITE" id="PS00108">
    <property type="entry name" value="PROTEIN_KINASE_ST"/>
    <property type="match status" value="1"/>
</dbReference>
<dbReference type="PROSITE" id="PS00107">
    <property type="entry name" value="PROTEIN_KINASE_ATP"/>
    <property type="match status" value="1"/>
</dbReference>
<keyword evidence="7 9" id="KW-0067">ATP-binding</keyword>
<dbReference type="InterPro" id="IPR000719">
    <property type="entry name" value="Prot_kinase_dom"/>
</dbReference>
<evidence type="ECO:0000313" key="13">
    <source>
        <dbReference type="EMBL" id="CAK9047597.1"/>
    </source>
</evidence>
<dbReference type="GO" id="GO:0016301">
    <property type="term" value="F:kinase activity"/>
    <property type="evidence" value="ECO:0007669"/>
    <property type="project" value="UniProtKB-KW"/>
</dbReference>
<organism evidence="13 14">
    <name type="scientific">Durusdinium trenchii</name>
    <dbReference type="NCBI Taxonomy" id="1381693"/>
    <lineage>
        <taxon>Eukaryota</taxon>
        <taxon>Sar</taxon>
        <taxon>Alveolata</taxon>
        <taxon>Dinophyceae</taxon>
        <taxon>Suessiales</taxon>
        <taxon>Symbiodiniaceae</taxon>
        <taxon>Durusdinium</taxon>
    </lineage>
</organism>
<dbReference type="InterPro" id="IPR017441">
    <property type="entry name" value="Protein_kinase_ATP_BS"/>
</dbReference>
<dbReference type="PROSITE" id="PS50222">
    <property type="entry name" value="EF_HAND_2"/>
    <property type="match status" value="3"/>
</dbReference>
<gene>
    <name evidence="13" type="ORF">SCF082_LOCUS26648</name>
</gene>
<dbReference type="EMBL" id="CAXAMM010020280">
    <property type="protein sequence ID" value="CAK9047597.1"/>
    <property type="molecule type" value="Genomic_DNA"/>
</dbReference>
<sequence length="1176" mass="133406">MSFGFSQVTKAIDLWGKQLGEIHREIVERSKGKGKGKGWPPWPPFPHYPRPHGHPYAPMPPHMHGPPMPHMHPPPEPIVEAPVILTRRRREGDDGSEMSREKVMEATSLRGRELRWQPWPDVSKFNGEWKVIPLRWGLRGELFVLLRHRESGETKVCAAEVQNPLEKWPVLHTNSGPSSPSAKYKSFTFNEHLFVISIDRESGTLKVFHVPDPGASWNVAFETTLPEDPRDRQDFPVSRFAKLCVFYGADRIPSIIAVEPKAQGERHCSVFRIKDPAVAWTPCSEAPALPAKVRLLMVYTKARTPSPDFEACLFAIASGEITVYQVPSDLDKPWVSISSLPFPDDTRLSCIYVPGKPEPLLMAGSPTEKMQKLCHLNLMEWRLAKQDERMPPPKVPVVEEKFSRPMSSLWPDSREGRDPQTVVALPVDCTADLAVSRHSWVTTPILPPGGEMGPPPLPVGHRPPFEYRPGPPPGFEGRGPRPPFEFAPGPPPGFDGRPPRPPFDYHPPPARPPFDGPPPGFGYRPPFDPGPPPGFDGAEPPTHRRRRHRHRRGEGEGDGEGRKRRRAEKAEKAEKVEKSEKEEKADGEEEAAEPKESKRKFDAKAFMPKRVNSEISRRYDIDKNEIGSGGYGKVFIGRDRNMKDRLVAIKKVIIFEDAKKKAFLQEAQIMKDRDLDHPNICKLLETYEQGRFMFFVMEYCEGREVFDRIMEQGLIQESITAQIVRQSASALLYAHNRGIAHRDMKPENICFCSRDVTNNHVKLIDWGLGFYFGQGRMNSAVGSLTYAAPEVLEAKEKQGYTAACDLWSLGVVTYAEPQSFFGDLVLDCIGLFTASSSLTRDSFGCEVMLCGKPPFWGNYNDQLRRTAGPSEGMRKKAFVLTALEFEGMKRETFPMSDSTWQQISRPAKELIRGLLRADPKQRMKLEDVLRNPWVRLQDTPGGMDTRIASQVLNNLRQPDAWFHKQFRFSRTSQFFSLCVASVARQLDHRNLRDVHKVFSEMDTNGDGVLELHEVKEGFQKFFGKDSEQVKDVEQVFQRLDLDGSGVIDYTEFCAAGIGERVTLEARREDVLFAAFKAFDVQEKRPGRVVADDDGRITKEEIMQVLRSVDVNKLWTPEVCQQVAEEVFATFDQNGDGSLDFQEFVKLMRECADARIEKRKLRATVSTVIRETERRQR</sequence>
<keyword evidence="2" id="KW-0723">Serine/threonine-protein kinase</keyword>
<feature type="compositionally biased region" description="Pro residues" evidence="10">
    <location>
        <begin position="469"/>
        <end position="534"/>
    </location>
</feature>
<proteinExistence type="inferred from homology"/>
<dbReference type="InterPro" id="IPR008271">
    <property type="entry name" value="Ser/Thr_kinase_AS"/>
</dbReference>
<evidence type="ECO:0000256" key="3">
    <source>
        <dbReference type="ARBA" id="ARBA00022679"/>
    </source>
</evidence>
<feature type="compositionally biased region" description="Basic and acidic residues" evidence="10">
    <location>
        <begin position="568"/>
        <end position="584"/>
    </location>
</feature>
<keyword evidence="5 13" id="KW-0418">Kinase</keyword>
<feature type="region of interest" description="Disordered" evidence="10">
    <location>
        <begin position="444"/>
        <end position="601"/>
    </location>
</feature>
<name>A0ABP0MA72_9DINO</name>
<dbReference type="SUPFAM" id="SSF47473">
    <property type="entry name" value="EF-hand"/>
    <property type="match status" value="1"/>
</dbReference>
<feature type="compositionally biased region" description="Basic residues" evidence="10">
    <location>
        <begin position="543"/>
        <end position="552"/>
    </location>
</feature>
<comment type="caution">
    <text evidence="13">The sequence shown here is derived from an EMBL/GenBank/DDBJ whole genome shotgun (WGS) entry which is preliminary data.</text>
</comment>
<accession>A0ABP0MA72</accession>
<evidence type="ECO:0000256" key="5">
    <source>
        <dbReference type="ARBA" id="ARBA00022777"/>
    </source>
</evidence>
<dbReference type="InterPro" id="IPR011992">
    <property type="entry name" value="EF-hand-dom_pair"/>
</dbReference>
<feature type="binding site" evidence="9">
    <location>
        <position position="651"/>
    </location>
    <ligand>
        <name>ATP</name>
        <dbReference type="ChEBI" id="CHEBI:30616"/>
    </ligand>
</feature>
<reference evidence="13 14" key="1">
    <citation type="submission" date="2024-02" db="EMBL/GenBank/DDBJ databases">
        <authorList>
            <person name="Chen Y."/>
            <person name="Shah S."/>
            <person name="Dougan E. K."/>
            <person name="Thang M."/>
            <person name="Chan C."/>
        </authorList>
    </citation>
    <scope>NUCLEOTIDE SEQUENCE [LARGE SCALE GENOMIC DNA]</scope>
</reference>
<dbReference type="Gene3D" id="1.10.238.10">
    <property type="entry name" value="EF-hand"/>
    <property type="match status" value="2"/>
</dbReference>
<dbReference type="InterPro" id="IPR011009">
    <property type="entry name" value="Kinase-like_dom_sf"/>
</dbReference>
<evidence type="ECO:0000256" key="9">
    <source>
        <dbReference type="PROSITE-ProRule" id="PRU10141"/>
    </source>
</evidence>
<protein>
    <submittedName>
        <fullName evidence="13">Calcium-dependent protein kinase 2 (PfCDPK2)</fullName>
    </submittedName>
</protein>
<dbReference type="PROSITE" id="PS50011">
    <property type="entry name" value="PROTEIN_KINASE_DOM"/>
    <property type="match status" value="1"/>
</dbReference>
<dbReference type="Pfam" id="PF00069">
    <property type="entry name" value="Pkinase"/>
    <property type="match status" value="1"/>
</dbReference>
<evidence type="ECO:0000256" key="10">
    <source>
        <dbReference type="SAM" id="MobiDB-lite"/>
    </source>
</evidence>
<evidence type="ECO:0000259" key="11">
    <source>
        <dbReference type="PROSITE" id="PS50011"/>
    </source>
</evidence>